<feature type="transmembrane region" description="Helical" evidence="1">
    <location>
        <begin position="54"/>
        <end position="74"/>
    </location>
</feature>
<keyword evidence="1" id="KW-0472">Membrane</keyword>
<dbReference type="Proteomes" id="UP000663852">
    <property type="component" value="Unassembled WGS sequence"/>
</dbReference>
<evidence type="ECO:0000313" key="3">
    <source>
        <dbReference type="Proteomes" id="UP000663852"/>
    </source>
</evidence>
<dbReference type="OrthoDB" id="5843200at2759"/>
<protein>
    <submittedName>
        <fullName evidence="2">Uncharacterized protein</fullName>
    </submittedName>
</protein>
<dbReference type="EMBL" id="CAJNOJ010000054">
    <property type="protein sequence ID" value="CAF0975720.1"/>
    <property type="molecule type" value="Genomic_DNA"/>
</dbReference>
<keyword evidence="1" id="KW-1133">Transmembrane helix</keyword>
<organism evidence="2 3">
    <name type="scientific">Adineta ricciae</name>
    <name type="common">Rotifer</name>
    <dbReference type="NCBI Taxonomy" id="249248"/>
    <lineage>
        <taxon>Eukaryota</taxon>
        <taxon>Metazoa</taxon>
        <taxon>Spiralia</taxon>
        <taxon>Gnathifera</taxon>
        <taxon>Rotifera</taxon>
        <taxon>Eurotatoria</taxon>
        <taxon>Bdelloidea</taxon>
        <taxon>Adinetida</taxon>
        <taxon>Adinetidae</taxon>
        <taxon>Adineta</taxon>
    </lineage>
</organism>
<accession>A0A814F4E1</accession>
<evidence type="ECO:0000313" key="2">
    <source>
        <dbReference type="EMBL" id="CAF0975720.1"/>
    </source>
</evidence>
<evidence type="ECO:0000256" key="1">
    <source>
        <dbReference type="SAM" id="Phobius"/>
    </source>
</evidence>
<proteinExistence type="predicted"/>
<gene>
    <name evidence="2" type="ORF">EDS130_LOCUS13604</name>
</gene>
<keyword evidence="1" id="KW-0812">Transmembrane</keyword>
<reference evidence="2" key="1">
    <citation type="submission" date="2021-02" db="EMBL/GenBank/DDBJ databases">
        <authorList>
            <person name="Nowell W R."/>
        </authorList>
    </citation>
    <scope>NUCLEOTIDE SEQUENCE</scope>
</reference>
<name>A0A814F4E1_ADIRI</name>
<dbReference type="AlphaFoldDB" id="A0A814F4E1"/>
<sequence>MSYITSSILAGIDSVFYMEKAVALKKCSTTGQTQINTRELNDTFQVQKKNIRTAALIVCTFTYLIIGACVFDALEDASFTDRQVFIH</sequence>
<comment type="caution">
    <text evidence="2">The sequence shown here is derived from an EMBL/GenBank/DDBJ whole genome shotgun (WGS) entry which is preliminary data.</text>
</comment>